<feature type="domain" description="LasR-specific antiactivator QslA" evidence="1">
    <location>
        <begin position="11"/>
        <end position="81"/>
    </location>
</feature>
<dbReference type="Pfam" id="PF18226">
    <property type="entry name" value="QslA"/>
    <property type="match status" value="1"/>
</dbReference>
<proteinExistence type="predicted"/>
<dbReference type="RefSeq" id="WP_042554240.1">
    <property type="nucleotide sequence ID" value="NZ_JXQW01000031.1"/>
</dbReference>
<dbReference type="EMBL" id="JXQW01000031">
    <property type="protein sequence ID" value="KIP99915.1"/>
    <property type="molecule type" value="Genomic_DNA"/>
</dbReference>
<protein>
    <recommendedName>
        <fullName evidence="1">LasR-specific antiactivator QslA domain-containing protein</fullName>
    </recommendedName>
</protein>
<organism evidence="2 3">
    <name type="scientific">Pseudomonas fulva</name>
    <dbReference type="NCBI Taxonomy" id="47880"/>
    <lineage>
        <taxon>Bacteria</taxon>
        <taxon>Pseudomonadati</taxon>
        <taxon>Pseudomonadota</taxon>
        <taxon>Gammaproteobacteria</taxon>
        <taxon>Pseudomonadales</taxon>
        <taxon>Pseudomonadaceae</taxon>
        <taxon>Pseudomonas</taxon>
    </lineage>
</organism>
<comment type="caution">
    <text evidence="2">The sequence shown here is derived from an EMBL/GenBank/DDBJ whole genome shotgun (WGS) entry which is preliminary data.</text>
</comment>
<gene>
    <name evidence="2" type="ORF">RU08_12925</name>
</gene>
<name>A0A0D0JW99_9PSED</name>
<evidence type="ECO:0000313" key="2">
    <source>
        <dbReference type="EMBL" id="KIP99915.1"/>
    </source>
</evidence>
<accession>A0A0D0JW99</accession>
<evidence type="ECO:0000259" key="1">
    <source>
        <dbReference type="Pfam" id="PF18226"/>
    </source>
</evidence>
<dbReference type="InterPro" id="IPR040654">
    <property type="entry name" value="QslA"/>
</dbReference>
<dbReference type="Proteomes" id="UP000032068">
    <property type="component" value="Unassembled WGS sequence"/>
</dbReference>
<evidence type="ECO:0000313" key="3">
    <source>
        <dbReference type="Proteomes" id="UP000032068"/>
    </source>
</evidence>
<reference evidence="2 3" key="1">
    <citation type="submission" date="2014-12" db="EMBL/GenBank/DDBJ databases">
        <title>16Stimator: statistical estimation of ribosomal gene copy numbers from draft genome assemblies.</title>
        <authorList>
            <person name="Perisin M.A."/>
            <person name="Vetter M."/>
            <person name="Gilbert J.A."/>
            <person name="Bergelson J."/>
        </authorList>
    </citation>
    <scope>NUCLEOTIDE SEQUENCE [LARGE SCALE GENOMIC DNA]</scope>
    <source>
        <strain evidence="2 3">MEJ086</strain>
    </source>
</reference>
<dbReference type="AlphaFoldDB" id="A0A0D0JW99"/>
<sequence>MSKGVTTNLSPHDGHPGMEIHWAADCREAFDQGVKLAQTWLDCSRSGWLWAAMIAERDLLPRAIERRAFEVGFLSRIHQRLRSNQDSTPLEIRCTSGDYLVQRKAEPVLEACCHG</sequence>